<proteinExistence type="predicted"/>
<accession>A0ABU4VJ88</accession>
<reference evidence="1 2" key="1">
    <citation type="submission" date="2023-11" db="EMBL/GenBank/DDBJ databases">
        <authorList>
            <person name="Xu M."/>
            <person name="Jiang T."/>
        </authorList>
    </citation>
    <scope>NUCLEOTIDE SEQUENCE [LARGE SCALE GENOMIC DNA]</scope>
    <source>
        <strain evidence="1 2">SD</strain>
    </source>
</reference>
<keyword evidence="2" id="KW-1185">Reference proteome</keyword>
<gene>
    <name evidence="1" type="ORF">SK069_09885</name>
</gene>
<protein>
    <recommendedName>
        <fullName evidence="3">Response regulator</fullName>
    </recommendedName>
</protein>
<dbReference type="EMBL" id="JAXAVX010000004">
    <property type="protein sequence ID" value="MDX8151901.1"/>
    <property type="molecule type" value="Genomic_DNA"/>
</dbReference>
<dbReference type="RefSeq" id="WP_319954056.1">
    <property type="nucleotide sequence ID" value="NZ_JAXAVX010000004.1"/>
</dbReference>
<evidence type="ECO:0008006" key="3">
    <source>
        <dbReference type="Google" id="ProtNLM"/>
    </source>
</evidence>
<evidence type="ECO:0000313" key="2">
    <source>
        <dbReference type="Proteomes" id="UP001277761"/>
    </source>
</evidence>
<organism evidence="1 2">
    <name type="scientific">Patulibacter brassicae</name>
    <dbReference type="NCBI Taxonomy" id="1705717"/>
    <lineage>
        <taxon>Bacteria</taxon>
        <taxon>Bacillati</taxon>
        <taxon>Actinomycetota</taxon>
        <taxon>Thermoleophilia</taxon>
        <taxon>Solirubrobacterales</taxon>
        <taxon>Patulibacteraceae</taxon>
        <taxon>Patulibacter</taxon>
    </lineage>
</organism>
<name>A0ABU4VJ88_9ACTN</name>
<sequence length="78" mass="8286">MDSDSTVFQGGPADGLHVQISDDETETIYIESIAPPLVHLYVRDGDALRFERQLDAEEAAATVGGVPVEADADGDARV</sequence>
<evidence type="ECO:0000313" key="1">
    <source>
        <dbReference type="EMBL" id="MDX8151901.1"/>
    </source>
</evidence>
<dbReference type="Proteomes" id="UP001277761">
    <property type="component" value="Unassembled WGS sequence"/>
</dbReference>
<comment type="caution">
    <text evidence="1">The sequence shown here is derived from an EMBL/GenBank/DDBJ whole genome shotgun (WGS) entry which is preliminary data.</text>
</comment>